<accession>A0A151T6B0</accession>
<organism evidence="11 12">
    <name type="scientific">Cajanus cajan</name>
    <name type="common">Pigeon pea</name>
    <name type="synonym">Cajanus indicus</name>
    <dbReference type="NCBI Taxonomy" id="3821"/>
    <lineage>
        <taxon>Eukaryota</taxon>
        <taxon>Viridiplantae</taxon>
        <taxon>Streptophyta</taxon>
        <taxon>Embryophyta</taxon>
        <taxon>Tracheophyta</taxon>
        <taxon>Spermatophyta</taxon>
        <taxon>Magnoliopsida</taxon>
        <taxon>eudicotyledons</taxon>
        <taxon>Gunneridae</taxon>
        <taxon>Pentapetalae</taxon>
        <taxon>rosids</taxon>
        <taxon>fabids</taxon>
        <taxon>Fabales</taxon>
        <taxon>Fabaceae</taxon>
        <taxon>Papilionoideae</taxon>
        <taxon>50 kb inversion clade</taxon>
        <taxon>NPAAA clade</taxon>
        <taxon>indigoferoid/millettioid clade</taxon>
        <taxon>Phaseoleae</taxon>
        <taxon>Cajanus</taxon>
    </lineage>
</organism>
<dbReference type="Gramene" id="C.cajan_16641.t">
    <property type="protein sequence ID" value="C.cajan_16641.t"/>
    <property type="gene ID" value="C.cajan_16641"/>
</dbReference>
<evidence type="ECO:0000259" key="10">
    <source>
        <dbReference type="SMART" id="SM01083"/>
    </source>
</evidence>
<dbReference type="AlphaFoldDB" id="A0A151T6B0"/>
<evidence type="ECO:0000256" key="6">
    <source>
        <dbReference type="ARBA" id="ARBA00023187"/>
    </source>
</evidence>
<dbReference type="SMART" id="SM01083">
    <property type="entry name" value="Cir_N"/>
    <property type="match status" value="1"/>
</dbReference>
<dbReference type="OMA" id="MYDKPDK"/>
<dbReference type="STRING" id="3821.A0A151T6B0"/>
<reference evidence="11 12" key="1">
    <citation type="journal article" date="2012" name="Nat. Biotechnol.">
        <title>Draft genome sequence of pigeonpea (Cajanus cajan), an orphan legume crop of resource-poor farmers.</title>
        <authorList>
            <person name="Varshney R.K."/>
            <person name="Chen W."/>
            <person name="Li Y."/>
            <person name="Bharti A.K."/>
            <person name="Saxena R.K."/>
            <person name="Schlueter J.A."/>
            <person name="Donoghue M.T."/>
            <person name="Azam S."/>
            <person name="Fan G."/>
            <person name="Whaley A.M."/>
            <person name="Farmer A.D."/>
            <person name="Sheridan J."/>
            <person name="Iwata A."/>
            <person name="Tuteja R."/>
            <person name="Penmetsa R.V."/>
            <person name="Wu W."/>
            <person name="Upadhyaya H.D."/>
            <person name="Yang S.P."/>
            <person name="Shah T."/>
            <person name="Saxena K.B."/>
            <person name="Michael T."/>
            <person name="McCombie W.R."/>
            <person name="Yang B."/>
            <person name="Zhang G."/>
            <person name="Yang H."/>
            <person name="Wang J."/>
            <person name="Spillane C."/>
            <person name="Cook D.R."/>
            <person name="May G.D."/>
            <person name="Xu X."/>
            <person name="Jackson S.A."/>
        </authorList>
    </citation>
    <scope>NUCLEOTIDE SEQUENCE [LARGE SCALE GENOMIC DNA]</scope>
    <source>
        <strain evidence="12">cv. Asha</strain>
    </source>
</reference>
<dbReference type="PANTHER" id="PTHR16196:SF0">
    <property type="entry name" value="PRE-MRNA-SPLICING FACTOR CWC25 HOMOLOG"/>
    <property type="match status" value="1"/>
</dbReference>
<feature type="region of interest" description="Disordered" evidence="9">
    <location>
        <begin position="79"/>
        <end position="130"/>
    </location>
</feature>
<feature type="compositionally biased region" description="Basic and acidic residues" evidence="9">
    <location>
        <begin position="163"/>
        <end position="172"/>
    </location>
</feature>
<feature type="compositionally biased region" description="Gly residues" evidence="9">
    <location>
        <begin position="404"/>
        <end position="414"/>
    </location>
</feature>
<evidence type="ECO:0000256" key="1">
    <source>
        <dbReference type="ARBA" id="ARBA00004123"/>
    </source>
</evidence>
<evidence type="ECO:0000256" key="4">
    <source>
        <dbReference type="ARBA" id="ARBA00022728"/>
    </source>
</evidence>
<dbReference type="InterPro" id="IPR051376">
    <property type="entry name" value="CWC25_splicing_factor"/>
</dbReference>
<dbReference type="Pfam" id="PF10197">
    <property type="entry name" value="Cir_N"/>
    <property type="match status" value="1"/>
</dbReference>
<dbReference type="Proteomes" id="UP000075243">
    <property type="component" value="Chromosome 8"/>
</dbReference>
<keyword evidence="6" id="KW-0508">mRNA splicing</keyword>
<feature type="compositionally biased region" description="Basic and acidic residues" evidence="9">
    <location>
        <begin position="217"/>
        <end position="247"/>
    </location>
</feature>
<dbReference type="Pfam" id="PF12542">
    <property type="entry name" value="CWC25"/>
    <property type="match status" value="1"/>
</dbReference>
<feature type="domain" description="CBF1-interacting co-repressor CIR N-terminal" evidence="10">
    <location>
        <begin position="10"/>
        <end position="46"/>
    </location>
</feature>
<feature type="region of interest" description="Disordered" evidence="9">
    <location>
        <begin position="381"/>
        <end position="414"/>
    </location>
</feature>
<comment type="similarity">
    <text evidence="2">Belongs to the CWC25 family.</text>
</comment>
<proteinExistence type="inferred from homology"/>
<dbReference type="PANTHER" id="PTHR16196">
    <property type="entry name" value="CELL CYCLE CONTROL PROTEIN CWF25"/>
    <property type="match status" value="1"/>
</dbReference>
<feature type="region of interest" description="Disordered" evidence="9">
    <location>
        <begin position="148"/>
        <end position="326"/>
    </location>
</feature>
<evidence type="ECO:0000256" key="5">
    <source>
        <dbReference type="ARBA" id="ARBA00023054"/>
    </source>
</evidence>
<feature type="compositionally biased region" description="Basic and acidic residues" evidence="9">
    <location>
        <begin position="255"/>
        <end position="265"/>
    </location>
</feature>
<keyword evidence="12" id="KW-1185">Reference proteome</keyword>
<comment type="subcellular location">
    <subcellularLocation>
        <location evidence="1">Nucleus</location>
    </subcellularLocation>
</comment>
<dbReference type="InterPro" id="IPR019339">
    <property type="entry name" value="CIR_N_dom"/>
</dbReference>
<feature type="compositionally biased region" description="Basic and acidic residues" evidence="9">
    <location>
        <begin position="285"/>
        <end position="295"/>
    </location>
</feature>
<evidence type="ECO:0000313" key="11">
    <source>
        <dbReference type="EMBL" id="KYP62589.1"/>
    </source>
</evidence>
<keyword evidence="7" id="KW-0539">Nucleus</keyword>
<evidence type="ECO:0000313" key="12">
    <source>
        <dbReference type="Proteomes" id="UP000075243"/>
    </source>
</evidence>
<dbReference type="GO" id="GO:0005684">
    <property type="term" value="C:U2-type spliceosomal complex"/>
    <property type="evidence" value="ECO:0007669"/>
    <property type="project" value="TreeGrafter"/>
</dbReference>
<evidence type="ECO:0000256" key="3">
    <source>
        <dbReference type="ARBA" id="ARBA00022664"/>
    </source>
</evidence>
<feature type="compositionally biased region" description="Basic and acidic residues" evidence="9">
    <location>
        <begin position="118"/>
        <end position="130"/>
    </location>
</feature>
<keyword evidence="5 8" id="KW-0175">Coiled coil</keyword>
<name>A0A151T6B0_CAJCA</name>
<keyword evidence="3" id="KW-0507">mRNA processing</keyword>
<feature type="coiled-coil region" evidence="8">
    <location>
        <begin position="22"/>
        <end position="56"/>
    </location>
</feature>
<dbReference type="GO" id="GO:0000398">
    <property type="term" value="P:mRNA splicing, via spliceosome"/>
    <property type="evidence" value="ECO:0007669"/>
    <property type="project" value="TreeGrafter"/>
</dbReference>
<evidence type="ECO:0000256" key="2">
    <source>
        <dbReference type="ARBA" id="ARBA00006695"/>
    </source>
</evidence>
<dbReference type="InterPro" id="IPR022209">
    <property type="entry name" value="CWC25"/>
</dbReference>
<evidence type="ECO:0000256" key="7">
    <source>
        <dbReference type="ARBA" id="ARBA00023242"/>
    </source>
</evidence>
<keyword evidence="4" id="KW-0747">Spliceosome</keyword>
<sequence>MALKFLNKKGWHTGSLRNIENVWKAEQKHDAEQKKLEELRKQIQEERERNDFRLLQEQAGLVPRQERLEFLYDSGLSVGKSSNSEGFKSLEQFPKSDATEPPLSSASKEGASVPGALFEDKPQSANDAWRKLHSDPLLMIRQREQEALAKIKNNPVKMAMIKKSIEGTERKEKAHNKKEKRKKHRSSKSKHKEQSDSEDDTTERRKSKHKKQSRHNARSDSGHESSDGEKRRRKNNYEDKRYRERSPSHQWRQRNGKDYKEDAGDRYYNMSRSEKYASEGQSKVDAPKSGDRRFSEASSNRYSASSHERGSHYKRRNVAPKLTDEERAAKLRHMQLAAELHEEQRWKRIKKAEESDAQEAIENNKAGGKNFLDTAQKSVYGAAEGGSTSIAESVRRRTHYSQGRSGGEGNAFRR</sequence>
<protein>
    <submittedName>
        <fullName evidence="11">Pre-mRNA-splicing factor cwc25</fullName>
    </submittedName>
</protein>
<feature type="compositionally biased region" description="Basic residues" evidence="9">
    <location>
        <begin position="173"/>
        <end position="191"/>
    </location>
</feature>
<gene>
    <name evidence="11" type="ORF">KK1_017129</name>
</gene>
<dbReference type="EMBL" id="CM003610">
    <property type="protein sequence ID" value="KYP62589.1"/>
    <property type="molecule type" value="Genomic_DNA"/>
</dbReference>
<evidence type="ECO:0000256" key="9">
    <source>
        <dbReference type="SAM" id="MobiDB-lite"/>
    </source>
</evidence>
<feature type="compositionally biased region" description="Basic residues" evidence="9">
    <location>
        <begin position="205"/>
        <end position="216"/>
    </location>
</feature>
<evidence type="ECO:0000256" key="8">
    <source>
        <dbReference type="SAM" id="Coils"/>
    </source>
</evidence>
<feature type="compositionally biased region" description="Low complexity" evidence="9">
    <location>
        <begin position="296"/>
        <end position="305"/>
    </location>
</feature>